<keyword evidence="4" id="KW-1185">Reference proteome</keyword>
<evidence type="ECO:0000313" key="4">
    <source>
        <dbReference type="Proteomes" id="UP000635071"/>
    </source>
</evidence>
<protein>
    <recommendedName>
        <fullName evidence="5">DUF2946 domain-containing protein</fullName>
    </recommendedName>
</protein>
<dbReference type="EMBL" id="BMJM01000002">
    <property type="protein sequence ID" value="GGE04648.1"/>
    <property type="molecule type" value="Genomic_DNA"/>
</dbReference>
<keyword evidence="2" id="KW-1133">Transmembrane helix</keyword>
<keyword evidence="2" id="KW-0472">Membrane</keyword>
<evidence type="ECO:0000256" key="1">
    <source>
        <dbReference type="SAM" id="MobiDB-lite"/>
    </source>
</evidence>
<evidence type="ECO:0000256" key="2">
    <source>
        <dbReference type="SAM" id="Phobius"/>
    </source>
</evidence>
<organism evidence="3 4">
    <name type="scientific">Sandarakinorhabdus glacialis</name>
    <dbReference type="NCBI Taxonomy" id="1614636"/>
    <lineage>
        <taxon>Bacteria</taxon>
        <taxon>Pseudomonadati</taxon>
        <taxon>Pseudomonadota</taxon>
        <taxon>Alphaproteobacteria</taxon>
        <taxon>Sphingomonadales</taxon>
        <taxon>Sphingosinicellaceae</taxon>
        <taxon>Sandarakinorhabdus</taxon>
    </lineage>
</organism>
<name>A0A917E679_9SPHN</name>
<sequence length="131" mass="13669">MKALRTHIRQNCWLGLVLLMAVLCMKMVMPAGLMPSLSNGTMTMVVCSGTMQRIVTIAVPGKSDSDKGQEKAPQPCAFGNFAAPMLAGADPVLLLVAIAFVMASGLAATTPRTSTGQGQLRPRTRGPPATA</sequence>
<dbReference type="RefSeq" id="WP_188761692.1">
    <property type="nucleotide sequence ID" value="NZ_BMJM01000002.1"/>
</dbReference>
<feature type="transmembrane region" description="Helical" evidence="2">
    <location>
        <begin position="12"/>
        <end position="34"/>
    </location>
</feature>
<feature type="transmembrane region" description="Helical" evidence="2">
    <location>
        <begin position="92"/>
        <end position="111"/>
    </location>
</feature>
<dbReference type="AlphaFoldDB" id="A0A917E679"/>
<reference evidence="3" key="1">
    <citation type="journal article" date="2014" name="Int. J. Syst. Evol. Microbiol.">
        <title>Complete genome sequence of Corynebacterium casei LMG S-19264T (=DSM 44701T), isolated from a smear-ripened cheese.</title>
        <authorList>
            <consortium name="US DOE Joint Genome Institute (JGI-PGF)"/>
            <person name="Walter F."/>
            <person name="Albersmeier A."/>
            <person name="Kalinowski J."/>
            <person name="Ruckert C."/>
        </authorList>
    </citation>
    <scope>NUCLEOTIDE SEQUENCE</scope>
    <source>
        <strain evidence="3">CGMCC 1.15519</strain>
    </source>
</reference>
<comment type="caution">
    <text evidence="3">The sequence shown here is derived from an EMBL/GenBank/DDBJ whole genome shotgun (WGS) entry which is preliminary data.</text>
</comment>
<evidence type="ECO:0000313" key="3">
    <source>
        <dbReference type="EMBL" id="GGE04648.1"/>
    </source>
</evidence>
<reference evidence="3" key="2">
    <citation type="submission" date="2020-09" db="EMBL/GenBank/DDBJ databases">
        <authorList>
            <person name="Sun Q."/>
            <person name="Zhou Y."/>
        </authorList>
    </citation>
    <scope>NUCLEOTIDE SEQUENCE</scope>
    <source>
        <strain evidence="3">CGMCC 1.15519</strain>
    </source>
</reference>
<dbReference type="Proteomes" id="UP000635071">
    <property type="component" value="Unassembled WGS sequence"/>
</dbReference>
<evidence type="ECO:0008006" key="5">
    <source>
        <dbReference type="Google" id="ProtNLM"/>
    </source>
</evidence>
<accession>A0A917E679</accession>
<keyword evidence="2" id="KW-0812">Transmembrane</keyword>
<gene>
    <name evidence="3" type="ORF">GCM10011529_08780</name>
</gene>
<feature type="region of interest" description="Disordered" evidence="1">
    <location>
        <begin position="110"/>
        <end position="131"/>
    </location>
</feature>
<proteinExistence type="predicted"/>